<reference evidence="2" key="1">
    <citation type="submission" date="2020-10" db="EMBL/GenBank/DDBJ databases">
        <authorList>
            <person name="Gilroy R."/>
        </authorList>
    </citation>
    <scope>NUCLEOTIDE SEQUENCE</scope>
    <source>
        <strain evidence="2">ChiGjej3B3-7149</strain>
    </source>
</reference>
<dbReference type="PROSITE" id="PS51257">
    <property type="entry name" value="PROKAR_LIPOPROTEIN"/>
    <property type="match status" value="1"/>
</dbReference>
<dbReference type="InterPro" id="IPR046720">
    <property type="entry name" value="DUF6612"/>
</dbReference>
<evidence type="ECO:0000313" key="3">
    <source>
        <dbReference type="Proteomes" id="UP000824238"/>
    </source>
</evidence>
<evidence type="ECO:0000313" key="2">
    <source>
        <dbReference type="EMBL" id="HIR55457.1"/>
    </source>
</evidence>
<feature type="chain" id="PRO_5038975142" description="Lipoprotein" evidence="1">
    <location>
        <begin position="23"/>
        <end position="268"/>
    </location>
</feature>
<dbReference type="Pfam" id="PF20316">
    <property type="entry name" value="DUF6612"/>
    <property type="match status" value="1"/>
</dbReference>
<dbReference type="Proteomes" id="UP000824238">
    <property type="component" value="Unassembled WGS sequence"/>
</dbReference>
<dbReference type="EMBL" id="DVHH01000183">
    <property type="protein sequence ID" value="HIR55457.1"/>
    <property type="molecule type" value="Genomic_DNA"/>
</dbReference>
<comment type="caution">
    <text evidence="2">The sequence shown here is derived from an EMBL/GenBank/DDBJ whole genome shotgun (WGS) entry which is preliminary data.</text>
</comment>
<feature type="signal peptide" evidence="1">
    <location>
        <begin position="1"/>
        <end position="22"/>
    </location>
</feature>
<keyword evidence="1" id="KW-0732">Signal</keyword>
<dbReference type="InterPro" id="IPR029046">
    <property type="entry name" value="LolA/LolB/LppX"/>
</dbReference>
<reference evidence="2" key="2">
    <citation type="journal article" date="2021" name="PeerJ">
        <title>Extensive microbial diversity within the chicken gut microbiome revealed by metagenomics and culture.</title>
        <authorList>
            <person name="Gilroy R."/>
            <person name="Ravi A."/>
            <person name="Getino M."/>
            <person name="Pursley I."/>
            <person name="Horton D.L."/>
            <person name="Alikhan N.F."/>
            <person name="Baker D."/>
            <person name="Gharbi K."/>
            <person name="Hall N."/>
            <person name="Watson M."/>
            <person name="Adriaenssens E.M."/>
            <person name="Foster-Nyarko E."/>
            <person name="Jarju S."/>
            <person name="Secka A."/>
            <person name="Antonio M."/>
            <person name="Oren A."/>
            <person name="Chaudhuri R.R."/>
            <person name="La Ragione R."/>
            <person name="Hildebrand F."/>
            <person name="Pallen M.J."/>
        </authorList>
    </citation>
    <scope>NUCLEOTIDE SEQUENCE</scope>
    <source>
        <strain evidence="2">ChiGjej3B3-7149</strain>
    </source>
</reference>
<evidence type="ECO:0000256" key="1">
    <source>
        <dbReference type="SAM" id="SignalP"/>
    </source>
</evidence>
<proteinExistence type="predicted"/>
<evidence type="ECO:0008006" key="4">
    <source>
        <dbReference type="Google" id="ProtNLM"/>
    </source>
</evidence>
<accession>A0A9D1DMD2</accession>
<protein>
    <recommendedName>
        <fullName evidence="4">Lipoprotein</fullName>
    </recommendedName>
</protein>
<gene>
    <name evidence="2" type="ORF">IAD36_07695</name>
</gene>
<dbReference type="AlphaFoldDB" id="A0A9D1DMD2"/>
<name>A0A9D1DMD2_9FIRM</name>
<organism evidence="2 3">
    <name type="scientific">Candidatus Scatomorpha intestinigallinarum</name>
    <dbReference type="NCBI Taxonomy" id="2840923"/>
    <lineage>
        <taxon>Bacteria</taxon>
        <taxon>Bacillati</taxon>
        <taxon>Bacillota</taxon>
        <taxon>Clostridia</taxon>
        <taxon>Eubacteriales</taxon>
        <taxon>Candidatus Scatomorpha</taxon>
    </lineage>
</organism>
<dbReference type="Gene3D" id="2.50.20.20">
    <property type="match status" value="1"/>
</dbReference>
<dbReference type="SUPFAM" id="SSF89392">
    <property type="entry name" value="Prokaryotic lipoproteins and lipoprotein localization factors"/>
    <property type="match status" value="1"/>
</dbReference>
<sequence length="268" mass="28830">MKKLLSLALCLALLCGLAACGAADPSDVAASLAKAQETAAGLKSAKVDMSMDMSYTIVTGDDRMDVTTNMDMSTETVAEPLTAYATMNLDIMGIDMDIYYYIRQEGDGYAAYVSADGAEWTRQDLPEDQIAQYNAVESVEFYLSVADSFAYTGEEERDGVKLYRYDGELSGDQLGRAVELSGMDEMLSSYGAGADTVFQGSMPMSIWLDAETFAPVRYEFDMSQIVGGFMQGVFESEGAGLENSSVSVSLDLSEFDAIDSIEAPAGIE</sequence>